<evidence type="ECO:0000313" key="2">
    <source>
        <dbReference type="EMBL" id="GGM31874.1"/>
    </source>
</evidence>
<protein>
    <submittedName>
        <fullName evidence="2">Uncharacterized protein</fullName>
    </submittedName>
</protein>
<name>A0A8H9GKI6_9MICO</name>
<dbReference type="AlphaFoldDB" id="A0A8H9GKI6"/>
<keyword evidence="3" id="KW-1185">Reference proteome</keyword>
<gene>
    <name evidence="2" type="ORF">GCM10010102_29080</name>
</gene>
<proteinExistence type="predicted"/>
<reference evidence="2" key="1">
    <citation type="journal article" date="2014" name="Int. J. Syst. Evol. Microbiol.">
        <title>Complete genome sequence of Corynebacterium casei LMG S-19264T (=DSM 44701T), isolated from a smear-ripened cheese.</title>
        <authorList>
            <consortium name="US DOE Joint Genome Institute (JGI-PGF)"/>
            <person name="Walter F."/>
            <person name="Albersmeier A."/>
            <person name="Kalinowski J."/>
            <person name="Ruckert C."/>
        </authorList>
    </citation>
    <scope>NUCLEOTIDE SEQUENCE</scope>
    <source>
        <strain evidence="2">JCM 3051</strain>
    </source>
</reference>
<feature type="region of interest" description="Disordered" evidence="1">
    <location>
        <begin position="100"/>
        <end position="124"/>
    </location>
</feature>
<comment type="caution">
    <text evidence="2">The sequence shown here is derived from an EMBL/GenBank/DDBJ whole genome shotgun (WGS) entry which is preliminary data.</text>
</comment>
<accession>A0A8H9GKI6</accession>
<dbReference type="RefSeq" id="WP_171108688.1">
    <property type="nucleotide sequence ID" value="NZ_BMPT01000012.1"/>
</dbReference>
<reference evidence="2" key="2">
    <citation type="submission" date="2020-09" db="EMBL/GenBank/DDBJ databases">
        <authorList>
            <person name="Sun Q."/>
            <person name="Ohkuma M."/>
        </authorList>
    </citation>
    <scope>NUCLEOTIDE SEQUENCE</scope>
    <source>
        <strain evidence="2">JCM 3051</strain>
    </source>
</reference>
<dbReference type="EMBL" id="BMPT01000012">
    <property type="protein sequence ID" value="GGM31874.1"/>
    <property type="molecule type" value="Genomic_DNA"/>
</dbReference>
<sequence length="139" mass="15332">MADDWAGKRAEAVRVQAERLRQRQDAEHTRAEEMLRRFAEAARAAGLDPEPLVVRGYGGRGTARTPLRGWYLRVDRSAGVTTDGTFYVLTAPLGLLDRVRGMRPEPSRPPLTLGAGGKDGESVPLADALERLLPGWRTR</sequence>
<evidence type="ECO:0000256" key="1">
    <source>
        <dbReference type="SAM" id="MobiDB-lite"/>
    </source>
</evidence>
<evidence type="ECO:0000313" key="3">
    <source>
        <dbReference type="Proteomes" id="UP000655589"/>
    </source>
</evidence>
<organism evidence="2 3">
    <name type="scientific">Promicromonospora citrea</name>
    <dbReference type="NCBI Taxonomy" id="43677"/>
    <lineage>
        <taxon>Bacteria</taxon>
        <taxon>Bacillati</taxon>
        <taxon>Actinomycetota</taxon>
        <taxon>Actinomycetes</taxon>
        <taxon>Micrococcales</taxon>
        <taxon>Promicromonosporaceae</taxon>
        <taxon>Promicromonospora</taxon>
    </lineage>
</organism>
<dbReference type="Proteomes" id="UP000655589">
    <property type="component" value="Unassembled WGS sequence"/>
</dbReference>